<dbReference type="SMART" id="SM00283">
    <property type="entry name" value="MA"/>
    <property type="match status" value="1"/>
</dbReference>
<dbReference type="Gene3D" id="1.10.287.950">
    <property type="entry name" value="Methyl-accepting chemotaxis protein"/>
    <property type="match status" value="1"/>
</dbReference>
<feature type="transmembrane region" description="Helical" evidence="5">
    <location>
        <begin position="12"/>
        <end position="30"/>
    </location>
</feature>
<evidence type="ECO:0000259" key="7">
    <source>
        <dbReference type="PROSITE" id="PS50885"/>
    </source>
</evidence>
<dbReference type="PROSITE" id="PS50111">
    <property type="entry name" value="CHEMOTAXIS_TRANSDUC_2"/>
    <property type="match status" value="1"/>
</dbReference>
<accession>A0ABV3ZTM3</accession>
<evidence type="ECO:0000256" key="1">
    <source>
        <dbReference type="ARBA" id="ARBA00022481"/>
    </source>
</evidence>
<feature type="domain" description="Methyl-accepting transducer" evidence="6">
    <location>
        <begin position="269"/>
        <end position="498"/>
    </location>
</feature>
<organism evidence="8 9">
    <name type="scientific">Comamonas guangdongensis</name>
    <dbReference type="NCBI Taxonomy" id="510515"/>
    <lineage>
        <taxon>Bacteria</taxon>
        <taxon>Pseudomonadati</taxon>
        <taxon>Pseudomonadota</taxon>
        <taxon>Betaproteobacteria</taxon>
        <taxon>Burkholderiales</taxon>
        <taxon>Comamonadaceae</taxon>
        <taxon>Comamonas</taxon>
    </lineage>
</organism>
<dbReference type="PANTHER" id="PTHR43531">
    <property type="entry name" value="PROTEIN ICFG"/>
    <property type="match status" value="1"/>
</dbReference>
<dbReference type="SUPFAM" id="SSF58104">
    <property type="entry name" value="Methyl-accepting chemotaxis protein (MCP) signaling domain"/>
    <property type="match status" value="1"/>
</dbReference>
<dbReference type="RefSeq" id="WP_369338046.1">
    <property type="nucleotide sequence ID" value="NZ_JBFYGN010000007.1"/>
</dbReference>
<dbReference type="Pfam" id="PF00015">
    <property type="entry name" value="MCPsignal"/>
    <property type="match status" value="1"/>
</dbReference>
<feature type="compositionally biased region" description="Low complexity" evidence="4">
    <location>
        <begin position="551"/>
        <end position="562"/>
    </location>
</feature>
<keyword evidence="5" id="KW-1133">Transmembrane helix</keyword>
<keyword evidence="5" id="KW-0472">Membrane</keyword>
<dbReference type="PRINTS" id="PR00260">
    <property type="entry name" value="CHEMTRNSDUCR"/>
</dbReference>
<dbReference type="EMBL" id="JBFYGN010000007">
    <property type="protein sequence ID" value="MEX8192850.1"/>
    <property type="molecule type" value="Genomic_DNA"/>
</dbReference>
<comment type="similarity">
    <text evidence="2">Belongs to the methyl-accepting chemotaxis (MCP) protein family.</text>
</comment>
<evidence type="ECO:0000256" key="5">
    <source>
        <dbReference type="SAM" id="Phobius"/>
    </source>
</evidence>
<protein>
    <submittedName>
        <fullName evidence="8">Methyl-accepting chemotaxis protein</fullName>
    </submittedName>
</protein>
<keyword evidence="5" id="KW-0812">Transmembrane</keyword>
<dbReference type="Pfam" id="PF00672">
    <property type="entry name" value="HAMP"/>
    <property type="match status" value="1"/>
</dbReference>
<dbReference type="PANTHER" id="PTHR43531:SF14">
    <property type="entry name" value="METHYL-ACCEPTING CHEMOTAXIS PROTEIN I-RELATED"/>
    <property type="match status" value="1"/>
</dbReference>
<dbReference type="Proteomes" id="UP001561046">
    <property type="component" value="Unassembled WGS sequence"/>
</dbReference>
<feature type="domain" description="HAMP" evidence="7">
    <location>
        <begin position="212"/>
        <end position="264"/>
    </location>
</feature>
<keyword evidence="9" id="KW-1185">Reference proteome</keyword>
<dbReference type="InterPro" id="IPR004089">
    <property type="entry name" value="MCPsignal_dom"/>
</dbReference>
<evidence type="ECO:0000256" key="3">
    <source>
        <dbReference type="PROSITE-ProRule" id="PRU00284"/>
    </source>
</evidence>
<dbReference type="InterPro" id="IPR051310">
    <property type="entry name" value="MCP_chemotaxis"/>
</dbReference>
<comment type="caution">
    <text evidence="8">The sequence shown here is derived from an EMBL/GenBank/DDBJ whole genome shotgun (WGS) entry which is preliminary data.</text>
</comment>
<evidence type="ECO:0000313" key="9">
    <source>
        <dbReference type="Proteomes" id="UP001561046"/>
    </source>
</evidence>
<evidence type="ECO:0000256" key="4">
    <source>
        <dbReference type="SAM" id="MobiDB-lite"/>
    </source>
</evidence>
<feature type="region of interest" description="Disordered" evidence="4">
    <location>
        <begin position="530"/>
        <end position="570"/>
    </location>
</feature>
<gene>
    <name evidence="8" type="ORF">AB6724_08345</name>
</gene>
<evidence type="ECO:0000256" key="2">
    <source>
        <dbReference type="ARBA" id="ARBA00029447"/>
    </source>
</evidence>
<feature type="transmembrane region" description="Helical" evidence="5">
    <location>
        <begin position="193"/>
        <end position="210"/>
    </location>
</feature>
<dbReference type="PROSITE" id="PS50885">
    <property type="entry name" value="HAMP"/>
    <property type="match status" value="1"/>
</dbReference>
<dbReference type="InterPro" id="IPR004090">
    <property type="entry name" value="Chemotax_Me-accpt_rcpt"/>
</dbReference>
<reference evidence="8 9" key="1">
    <citation type="journal article" date="2013" name="Int. J. Syst. Evol. Microbiol.">
        <title>Comamonas guangdongensis sp. nov., isolated from subterranean forest sediment, and emended description of the genus Comamonas.</title>
        <authorList>
            <person name="Zhang J."/>
            <person name="Wang Y."/>
            <person name="Zhou S."/>
            <person name="Wu C."/>
            <person name="He J."/>
            <person name="Li F."/>
        </authorList>
    </citation>
    <scope>NUCLEOTIDE SEQUENCE [LARGE SCALE GENOMIC DNA]</scope>
    <source>
        <strain evidence="8 9">CCTCC AB2011133</strain>
    </source>
</reference>
<dbReference type="CDD" id="cd06225">
    <property type="entry name" value="HAMP"/>
    <property type="match status" value="1"/>
</dbReference>
<keyword evidence="3" id="KW-0807">Transducer</keyword>
<dbReference type="CDD" id="cd11386">
    <property type="entry name" value="MCP_signal"/>
    <property type="match status" value="1"/>
</dbReference>
<sequence length="570" mass="61273">MRFENIRVSFKLAFSLGGLMLLMFLVALWAQQHAANTTASNERLIADYEQRIATALEWAGAIEAVGESVLASNMTPDADLTRLFDRRVKQGIERISELQARVVKHASSDADRKALDVVQAERTTVQALNKRLRGLKDGGDMDSLRTFVESEYLPGILRYTATLQAFIKLQRDQRDMGQQQAAQLLRTAMLTSWALQGLVFVLGLALAFALTRSITKPLQQALSLSETIAHGDLTAKAEVAREDEFGLLLRAQTTMAGRLRQLVSEVHGSVNSISLASQEIAAGNQNLSSRTEQTASNLEETAASMEELTSTVAQSADNAVQASRLVHTAVQAAEHGVTVVGKVIESMQQITDRSRRINDIIGVIDSIAFQTNILALNAAVEAARAGEQGRGFAVVAGEVRTLAQRSAEAAKEIKHLITDSVNAVNMGSDQVNQAGEAITGIESSVRKVTDLISEISAASAEQRDGIGQVNQAVNNLDQMTQQNAALVEESAAAASALHDQAMRLLQLVQVFKIDQADAAAADLYRQPLKQPALSGASQGQSPRPAALSSTQAAAPQKQAKANALDEWDSF</sequence>
<dbReference type="SMART" id="SM00304">
    <property type="entry name" value="HAMP"/>
    <property type="match status" value="1"/>
</dbReference>
<dbReference type="InterPro" id="IPR047347">
    <property type="entry name" value="YvaQ-like_sensor"/>
</dbReference>
<dbReference type="InterPro" id="IPR003660">
    <property type="entry name" value="HAMP_dom"/>
</dbReference>
<evidence type="ECO:0000313" key="8">
    <source>
        <dbReference type="EMBL" id="MEX8192850.1"/>
    </source>
</evidence>
<proteinExistence type="inferred from homology"/>
<dbReference type="CDD" id="cd19411">
    <property type="entry name" value="MCP2201-like_sensor"/>
    <property type="match status" value="1"/>
</dbReference>
<name>A0ABV3ZTM3_9BURK</name>
<keyword evidence="1" id="KW-0488">Methylation</keyword>
<evidence type="ECO:0000259" key="6">
    <source>
        <dbReference type="PROSITE" id="PS50111"/>
    </source>
</evidence>